<keyword evidence="2" id="KW-0677">Repeat</keyword>
<dbReference type="InterPro" id="IPR036322">
    <property type="entry name" value="WD40_repeat_dom_sf"/>
</dbReference>
<evidence type="ECO:0000259" key="4">
    <source>
        <dbReference type="PROSITE" id="PS50837"/>
    </source>
</evidence>
<dbReference type="CDD" id="cd00200">
    <property type="entry name" value="WD40"/>
    <property type="match status" value="1"/>
</dbReference>
<comment type="caution">
    <text evidence="5">The sequence shown here is derived from an EMBL/GenBank/DDBJ whole genome shotgun (WGS) entry which is preliminary data.</text>
</comment>
<dbReference type="PROSITE" id="PS50294">
    <property type="entry name" value="WD_REPEATS_REGION"/>
    <property type="match status" value="4"/>
</dbReference>
<dbReference type="PROSITE" id="PS50837">
    <property type="entry name" value="NACHT"/>
    <property type="match status" value="1"/>
</dbReference>
<dbReference type="Pfam" id="PF24883">
    <property type="entry name" value="NPHP3_N"/>
    <property type="match status" value="1"/>
</dbReference>
<dbReference type="InterPro" id="IPR020472">
    <property type="entry name" value="WD40_PAC1"/>
</dbReference>
<dbReference type="InterPro" id="IPR019775">
    <property type="entry name" value="WD40_repeat_CS"/>
</dbReference>
<dbReference type="InterPro" id="IPR056884">
    <property type="entry name" value="NPHP3-like_N"/>
</dbReference>
<dbReference type="PRINTS" id="PR00320">
    <property type="entry name" value="GPROTEINBRPT"/>
</dbReference>
<dbReference type="AlphaFoldDB" id="A0A9P5AQK0"/>
<dbReference type="Gene3D" id="3.40.50.300">
    <property type="entry name" value="P-loop containing nucleotide triphosphate hydrolases"/>
    <property type="match status" value="1"/>
</dbReference>
<dbReference type="SMART" id="SM00320">
    <property type="entry name" value="WD40"/>
    <property type="match status" value="4"/>
</dbReference>
<keyword evidence="1 3" id="KW-0853">WD repeat</keyword>
<keyword evidence="6" id="KW-1185">Reference proteome</keyword>
<dbReference type="InterPro" id="IPR007111">
    <property type="entry name" value="NACHT_NTPase"/>
</dbReference>
<gene>
    <name evidence="5" type="ORF">FBEOM_2938</name>
</gene>
<organism evidence="5 6">
    <name type="scientific">Fusarium beomiforme</name>
    <dbReference type="NCBI Taxonomy" id="44412"/>
    <lineage>
        <taxon>Eukaryota</taxon>
        <taxon>Fungi</taxon>
        <taxon>Dikarya</taxon>
        <taxon>Ascomycota</taxon>
        <taxon>Pezizomycotina</taxon>
        <taxon>Sordariomycetes</taxon>
        <taxon>Hypocreomycetidae</taxon>
        <taxon>Hypocreales</taxon>
        <taxon>Nectriaceae</taxon>
        <taxon>Fusarium</taxon>
        <taxon>Fusarium burgessii species complex</taxon>
    </lineage>
</organism>
<reference evidence="5" key="1">
    <citation type="journal article" date="2017" name="Mycologia">
        <title>Fusarium algeriense, sp. nov., a novel toxigenic crown rot pathogen of durum wheat from Algeria is nested in the Fusarium burgessii species complex.</title>
        <authorList>
            <person name="Laraba I."/>
            <person name="Keddad A."/>
            <person name="Boureghda H."/>
            <person name="Abdallah N."/>
            <person name="Vaughan M.M."/>
            <person name="Proctor R.H."/>
            <person name="Busman M."/>
            <person name="O'Donnell K."/>
        </authorList>
    </citation>
    <scope>NUCLEOTIDE SEQUENCE</scope>
    <source>
        <strain evidence="5">NRRL 25174</strain>
    </source>
</reference>
<proteinExistence type="predicted"/>
<evidence type="ECO:0000256" key="3">
    <source>
        <dbReference type="PROSITE-ProRule" id="PRU00221"/>
    </source>
</evidence>
<dbReference type="InterPro" id="IPR015943">
    <property type="entry name" value="WD40/YVTN_repeat-like_dom_sf"/>
</dbReference>
<dbReference type="InterPro" id="IPR001680">
    <property type="entry name" value="WD40_rpt"/>
</dbReference>
<dbReference type="PROSITE" id="PS00678">
    <property type="entry name" value="WD_REPEATS_1"/>
    <property type="match status" value="2"/>
</dbReference>
<dbReference type="PANTHER" id="PTHR19848">
    <property type="entry name" value="WD40 REPEAT PROTEIN"/>
    <property type="match status" value="1"/>
</dbReference>
<feature type="domain" description="NACHT" evidence="4">
    <location>
        <begin position="89"/>
        <end position="243"/>
    </location>
</feature>
<evidence type="ECO:0000256" key="1">
    <source>
        <dbReference type="ARBA" id="ARBA00022574"/>
    </source>
</evidence>
<feature type="repeat" description="WD" evidence="3">
    <location>
        <begin position="652"/>
        <end position="693"/>
    </location>
</feature>
<dbReference type="Pfam" id="PF00400">
    <property type="entry name" value="WD40"/>
    <property type="match status" value="4"/>
</dbReference>
<protein>
    <submittedName>
        <fullName evidence="5">WD domain protein</fullName>
    </submittedName>
</protein>
<dbReference type="EMBL" id="PVQB02000103">
    <property type="protein sequence ID" value="KAF4343116.1"/>
    <property type="molecule type" value="Genomic_DNA"/>
</dbReference>
<evidence type="ECO:0000256" key="2">
    <source>
        <dbReference type="ARBA" id="ARBA00022737"/>
    </source>
</evidence>
<dbReference type="OrthoDB" id="538223at2759"/>
<dbReference type="SUPFAM" id="SSF52540">
    <property type="entry name" value="P-loop containing nucleoside triphosphate hydrolases"/>
    <property type="match status" value="1"/>
</dbReference>
<evidence type="ECO:0000313" key="6">
    <source>
        <dbReference type="Proteomes" id="UP000730481"/>
    </source>
</evidence>
<sequence>MAPHNNIRLSGENLGFQLGANNGTIGNIVFNINNTRDRCLKDLRLTDPRQDKERIKDIKGGLLEDSYKWILSHPDFRRWRHDDDDDQSRLLWIKGDPGKGKTMLLIGIVDELERQLAQLKQAEQSTSYPTVLSYFFCQGTDSNLNNVTAVLRGLIFLLAIKQPSLVSHLHKKYEQEGPKLFEDDNSFFALSMILSNMLGDPSLARAYIVIDALDECETGLQQLLKLVVQNTSVSRVRWIVSSRNKYDIEQQLKPTELKTSLSLELKANAEHVSHAVGAYIDDKVSQLEVLQKDRSLRDRVRCILREKAGDTFLWVALAVQELKTVKSWDSLDVLEEMPMGLEELYARMMKQIHELKRRDPEYCRLVLSAATLAYPPLQLLELSVLSGLPKGISDYSERIQTIIRMCGSFLTMRDDKVYIVHQSAKDYLSGKRASILSSNHPGVDGTKFLTSPEAATFVLSGRAQDHRNIFLRSIEAMSKTLKRNIYGLSYPGFSIDNLDIPSPDPLAAVRYSCVFWVDHLCEATKMDSQSQGDLRDSGPVHRFLEEYLLYWIEASTVAEDWDPCLATLEGHSDWVKSVVFSPDGQRLASASDDKTVKIWNATDGHCYATLQGHSGWVESVAFSPDGQSLASASYDKTVKIWDAKTGYCQATLEGHSGWVQSVAFSPDGRRLASASWDKTVKIWDAKTGYCQATFEGHDGRVELLALSPDRQRLASASWEEAVKRWGAAMGHHLATLDIGRAPNTIRFDQTGARLLTDAGAFDLRMRSPSSPAALSASGQGYGVSADHVWITYEGQNLLWLPSEYRAVTSAISALTIALGCNSGRVLLFQFTGKR</sequence>
<name>A0A9P5AQK0_9HYPO</name>
<dbReference type="Gene3D" id="2.130.10.10">
    <property type="entry name" value="YVTN repeat-like/Quinoprotein amine dehydrogenase"/>
    <property type="match status" value="2"/>
</dbReference>
<reference evidence="5" key="2">
    <citation type="submission" date="2020-02" db="EMBL/GenBank/DDBJ databases">
        <title>Identification and distribution of gene clusters putatively required for synthesis of sphingolipid metabolism inhibitors in phylogenetically diverse species of the filamentous fungus Fusarium.</title>
        <authorList>
            <person name="Kim H.-S."/>
            <person name="Busman M."/>
            <person name="Brown D.W."/>
            <person name="Divon H."/>
            <person name="Uhlig S."/>
            <person name="Proctor R.H."/>
        </authorList>
    </citation>
    <scope>NUCLEOTIDE SEQUENCE</scope>
    <source>
        <strain evidence="5">NRRL 25174</strain>
    </source>
</reference>
<dbReference type="Proteomes" id="UP000730481">
    <property type="component" value="Unassembled WGS sequence"/>
</dbReference>
<dbReference type="InterPro" id="IPR027417">
    <property type="entry name" value="P-loop_NTPase"/>
</dbReference>
<evidence type="ECO:0000313" key="5">
    <source>
        <dbReference type="EMBL" id="KAF4343116.1"/>
    </source>
</evidence>
<feature type="repeat" description="WD" evidence="3">
    <location>
        <begin position="610"/>
        <end position="651"/>
    </location>
</feature>
<feature type="repeat" description="WD" evidence="3">
    <location>
        <begin position="568"/>
        <end position="609"/>
    </location>
</feature>
<dbReference type="SUPFAM" id="SSF50978">
    <property type="entry name" value="WD40 repeat-like"/>
    <property type="match status" value="1"/>
</dbReference>
<dbReference type="PANTHER" id="PTHR19848:SF8">
    <property type="entry name" value="F-BOX AND WD REPEAT DOMAIN CONTAINING 7"/>
    <property type="match status" value="1"/>
</dbReference>
<accession>A0A9P5AQK0</accession>
<feature type="repeat" description="WD" evidence="3">
    <location>
        <begin position="694"/>
        <end position="735"/>
    </location>
</feature>
<dbReference type="PROSITE" id="PS50082">
    <property type="entry name" value="WD_REPEATS_2"/>
    <property type="match status" value="4"/>
</dbReference>